<evidence type="ECO:0000313" key="7">
    <source>
        <dbReference type="EMBL" id="SHD76199.1"/>
    </source>
</evidence>
<dbReference type="GO" id="GO:0015658">
    <property type="term" value="F:branched-chain amino acid transmembrane transporter activity"/>
    <property type="evidence" value="ECO:0007669"/>
    <property type="project" value="InterPro"/>
</dbReference>
<gene>
    <name evidence="7" type="primary">livF</name>
    <name evidence="7" type="ORF">CUESP1_0819</name>
</gene>
<evidence type="ECO:0000259" key="6">
    <source>
        <dbReference type="PROSITE" id="PS50893"/>
    </source>
</evidence>
<proteinExistence type="inferred from homology"/>
<evidence type="ECO:0000256" key="1">
    <source>
        <dbReference type="ARBA" id="ARBA00005417"/>
    </source>
</evidence>
<dbReference type="PANTHER" id="PTHR43820:SF4">
    <property type="entry name" value="HIGH-AFFINITY BRANCHED-CHAIN AMINO ACID TRANSPORT ATP-BINDING PROTEIN LIVF"/>
    <property type="match status" value="1"/>
</dbReference>
<protein>
    <submittedName>
        <fullName evidence="7">Leucine/isoleucine/valine transporter subunit ATP-binding component of ABC superfamily</fullName>
    </submittedName>
</protein>
<keyword evidence="3" id="KW-0547">Nucleotide-binding</keyword>
<evidence type="ECO:0000256" key="4">
    <source>
        <dbReference type="ARBA" id="ARBA00022840"/>
    </source>
</evidence>
<evidence type="ECO:0000256" key="3">
    <source>
        <dbReference type="ARBA" id="ARBA00022741"/>
    </source>
</evidence>
<dbReference type="InterPro" id="IPR003593">
    <property type="entry name" value="AAA+_ATPase"/>
</dbReference>
<comment type="similarity">
    <text evidence="1">Belongs to the ABC transporter superfamily.</text>
</comment>
<dbReference type="Pfam" id="PF00005">
    <property type="entry name" value="ABC_tran"/>
    <property type="match status" value="1"/>
</dbReference>
<dbReference type="InterPro" id="IPR052156">
    <property type="entry name" value="BCAA_Transport_ATP-bd_LivF"/>
</dbReference>
<dbReference type="Proteomes" id="UP000245423">
    <property type="component" value="Chromosome 1"/>
</dbReference>
<reference evidence="7 8" key="1">
    <citation type="submission" date="2016-11" db="EMBL/GenBank/DDBJ databases">
        <authorList>
            <person name="Manzoor S."/>
        </authorList>
    </citation>
    <scope>NUCLEOTIDE SEQUENCE [LARGE SCALE GENOMIC DNA]</scope>
    <source>
        <strain evidence="7">Clostridium ultunense strain Esp</strain>
    </source>
</reference>
<name>A0A1M4PL71_9FIRM</name>
<dbReference type="SMART" id="SM00382">
    <property type="entry name" value="AAA"/>
    <property type="match status" value="1"/>
</dbReference>
<keyword evidence="8" id="KW-1185">Reference proteome</keyword>
<dbReference type="CDD" id="cd03224">
    <property type="entry name" value="ABC_TM1139_LivF_branched"/>
    <property type="match status" value="1"/>
</dbReference>
<dbReference type="GO" id="GO:0016887">
    <property type="term" value="F:ATP hydrolysis activity"/>
    <property type="evidence" value="ECO:0007669"/>
    <property type="project" value="InterPro"/>
</dbReference>
<dbReference type="SUPFAM" id="SSF52540">
    <property type="entry name" value="P-loop containing nucleoside triphosphate hydrolases"/>
    <property type="match status" value="1"/>
</dbReference>
<dbReference type="OrthoDB" id="9776369at2"/>
<dbReference type="PANTHER" id="PTHR43820">
    <property type="entry name" value="HIGH-AFFINITY BRANCHED-CHAIN AMINO ACID TRANSPORT ATP-BINDING PROTEIN LIVF"/>
    <property type="match status" value="1"/>
</dbReference>
<dbReference type="AlphaFoldDB" id="A0A1M4PL71"/>
<keyword evidence="2" id="KW-0813">Transport</keyword>
<dbReference type="InterPro" id="IPR017871">
    <property type="entry name" value="ABC_transporter-like_CS"/>
</dbReference>
<dbReference type="PROSITE" id="PS50893">
    <property type="entry name" value="ABC_TRANSPORTER_2"/>
    <property type="match status" value="1"/>
</dbReference>
<dbReference type="GO" id="GO:0015807">
    <property type="term" value="P:L-amino acid transport"/>
    <property type="evidence" value="ECO:0007669"/>
    <property type="project" value="TreeGrafter"/>
</dbReference>
<keyword evidence="5" id="KW-0029">Amino-acid transport</keyword>
<dbReference type="PROSITE" id="PS00211">
    <property type="entry name" value="ABC_TRANSPORTER_1"/>
    <property type="match status" value="1"/>
</dbReference>
<dbReference type="RefSeq" id="WP_025640545.1">
    <property type="nucleotide sequence ID" value="NZ_LT669839.1"/>
</dbReference>
<dbReference type="InterPro" id="IPR027417">
    <property type="entry name" value="P-loop_NTPase"/>
</dbReference>
<evidence type="ECO:0000256" key="5">
    <source>
        <dbReference type="ARBA" id="ARBA00022970"/>
    </source>
</evidence>
<sequence length="238" mass="26277">MTKLLEVKDLNFHYGEIHALKGISLDVYEGEIVTLIGGNGAGKTTTLRSISGLIGNITSGEIRFMGERIDGLKPHKIASLGIAQCLEGRHIFGNLTVRENLDMGSYLRKDSKVKEDLDYVYNLFPRLLEREKQRAGTLSGGEQQMLAVGRALMQRPKLIMMDEPSLGLAPIIIQGIFEIIKQINKDGTPVLLVEQNSHAALQIADRGYVIETGEIVLKDSAQNLMRNEKIKDSYLGAS</sequence>
<organism evidence="7 8">
    <name type="scientific">[Clostridium] ultunense Esp</name>
    <dbReference type="NCBI Taxonomy" id="1288971"/>
    <lineage>
        <taxon>Bacteria</taxon>
        <taxon>Bacillati</taxon>
        <taxon>Bacillota</taxon>
        <taxon>Tissierellia</taxon>
        <taxon>Tissierellales</taxon>
        <taxon>Tepidimicrobiaceae</taxon>
        <taxon>Schnuerera</taxon>
    </lineage>
</organism>
<dbReference type="PIRSF" id="PIRSF039137">
    <property type="entry name" value="ABC_branched_ATPase"/>
    <property type="match status" value="1"/>
</dbReference>
<accession>A0A1M4PL71</accession>
<dbReference type="InterPro" id="IPR030660">
    <property type="entry name" value="ABC_branched_ATPase_LivF/BraG"/>
</dbReference>
<keyword evidence="4 7" id="KW-0067">ATP-binding</keyword>
<dbReference type="GO" id="GO:0005524">
    <property type="term" value="F:ATP binding"/>
    <property type="evidence" value="ECO:0007669"/>
    <property type="project" value="UniProtKB-KW"/>
</dbReference>
<dbReference type="Gene3D" id="3.40.50.300">
    <property type="entry name" value="P-loop containing nucleotide triphosphate hydrolases"/>
    <property type="match status" value="1"/>
</dbReference>
<evidence type="ECO:0000256" key="2">
    <source>
        <dbReference type="ARBA" id="ARBA00022448"/>
    </source>
</evidence>
<dbReference type="EMBL" id="LT669839">
    <property type="protein sequence ID" value="SHD76199.1"/>
    <property type="molecule type" value="Genomic_DNA"/>
</dbReference>
<feature type="domain" description="ABC transporter" evidence="6">
    <location>
        <begin position="5"/>
        <end position="237"/>
    </location>
</feature>
<evidence type="ECO:0000313" key="8">
    <source>
        <dbReference type="Proteomes" id="UP000245423"/>
    </source>
</evidence>
<dbReference type="InterPro" id="IPR003439">
    <property type="entry name" value="ABC_transporter-like_ATP-bd"/>
</dbReference>